<accession>A0AAD7C233</accession>
<dbReference type="EMBL" id="JARKIF010000006">
    <property type="protein sequence ID" value="KAJ7636843.1"/>
    <property type="molecule type" value="Genomic_DNA"/>
</dbReference>
<evidence type="ECO:0000256" key="1">
    <source>
        <dbReference type="SAM" id="MobiDB-lite"/>
    </source>
</evidence>
<feature type="compositionally biased region" description="Polar residues" evidence="1">
    <location>
        <begin position="302"/>
        <end position="327"/>
    </location>
</feature>
<evidence type="ECO:0000313" key="2">
    <source>
        <dbReference type="EMBL" id="KAJ7636843.1"/>
    </source>
</evidence>
<feature type="compositionally biased region" description="Pro residues" evidence="1">
    <location>
        <begin position="275"/>
        <end position="286"/>
    </location>
</feature>
<dbReference type="Proteomes" id="UP001221142">
    <property type="component" value="Unassembled WGS sequence"/>
</dbReference>
<feature type="compositionally biased region" description="Low complexity" evidence="1">
    <location>
        <begin position="243"/>
        <end position="269"/>
    </location>
</feature>
<feature type="region of interest" description="Disordered" evidence="1">
    <location>
        <begin position="77"/>
        <end position="328"/>
    </location>
</feature>
<evidence type="ECO:0000313" key="3">
    <source>
        <dbReference type="Proteomes" id="UP001221142"/>
    </source>
</evidence>
<feature type="compositionally biased region" description="Basic and acidic residues" evidence="1">
    <location>
        <begin position="77"/>
        <end position="87"/>
    </location>
</feature>
<comment type="caution">
    <text evidence="2">The sequence shown here is derived from an EMBL/GenBank/DDBJ whole genome shotgun (WGS) entry which is preliminary data.</text>
</comment>
<dbReference type="AlphaFoldDB" id="A0AAD7C233"/>
<keyword evidence="3" id="KW-1185">Reference proteome</keyword>
<organism evidence="2 3">
    <name type="scientific">Roridomyces roridus</name>
    <dbReference type="NCBI Taxonomy" id="1738132"/>
    <lineage>
        <taxon>Eukaryota</taxon>
        <taxon>Fungi</taxon>
        <taxon>Dikarya</taxon>
        <taxon>Basidiomycota</taxon>
        <taxon>Agaricomycotina</taxon>
        <taxon>Agaricomycetes</taxon>
        <taxon>Agaricomycetidae</taxon>
        <taxon>Agaricales</taxon>
        <taxon>Marasmiineae</taxon>
        <taxon>Mycenaceae</taxon>
        <taxon>Roridomyces</taxon>
    </lineage>
</organism>
<proteinExistence type="predicted"/>
<name>A0AAD7C233_9AGAR</name>
<sequence>MLTMPFCAPKFHPGNNFVDEISHNKSQQKYWYTVEERGLFTINGDARAAMDPARNGRDLHIFDTRALAIEDWQRRCANDHDHSHDPPSDSPSDSLPPVEKGPAAAKPSPIKRASQSKQATGKALKATTRAEPAAKFPRPRTIQAALAERSPASRARQAEAQARVDAVPTILPPPRVIPTTPHKPTPSTIQHLERDVVKAGNAGDDNGHSGRPVFDLTTPDRDNVQPGRPVYDLTTPDRDDRVSMSSEGSLPSISSESSLSSSSNVSPSSTQGARAPPPPYHLPVPPAAARVKHKESEHEDNSVSTRARPTGRSTPTRASSSLNQSPTKMYVNETTRKIYGDVKMAVRDMRLRDIVTEMDEAEVSSVFGA</sequence>
<reference evidence="2" key="1">
    <citation type="submission" date="2023-03" db="EMBL/GenBank/DDBJ databases">
        <title>Massive genome expansion in bonnet fungi (Mycena s.s.) driven by repeated elements and novel gene families across ecological guilds.</title>
        <authorList>
            <consortium name="Lawrence Berkeley National Laboratory"/>
            <person name="Harder C.B."/>
            <person name="Miyauchi S."/>
            <person name="Viragh M."/>
            <person name="Kuo A."/>
            <person name="Thoen E."/>
            <person name="Andreopoulos B."/>
            <person name="Lu D."/>
            <person name="Skrede I."/>
            <person name="Drula E."/>
            <person name="Henrissat B."/>
            <person name="Morin E."/>
            <person name="Kohler A."/>
            <person name="Barry K."/>
            <person name="LaButti K."/>
            <person name="Morin E."/>
            <person name="Salamov A."/>
            <person name="Lipzen A."/>
            <person name="Mereny Z."/>
            <person name="Hegedus B."/>
            <person name="Baldrian P."/>
            <person name="Stursova M."/>
            <person name="Weitz H."/>
            <person name="Taylor A."/>
            <person name="Grigoriev I.V."/>
            <person name="Nagy L.G."/>
            <person name="Martin F."/>
            <person name="Kauserud H."/>
        </authorList>
    </citation>
    <scope>NUCLEOTIDE SEQUENCE</scope>
    <source>
        <strain evidence="2">9284</strain>
    </source>
</reference>
<feature type="compositionally biased region" description="Low complexity" evidence="1">
    <location>
        <begin position="147"/>
        <end position="163"/>
    </location>
</feature>
<gene>
    <name evidence="2" type="ORF">FB45DRAFT_907469</name>
</gene>
<feature type="compositionally biased region" description="Pro residues" evidence="1">
    <location>
        <begin position="170"/>
        <end position="184"/>
    </location>
</feature>
<protein>
    <submittedName>
        <fullName evidence="2">Uncharacterized protein</fullName>
    </submittedName>
</protein>